<sequence>MKNDFLKKWEETSVIKGFCISVFGGLLMSIIVVAISFLIMIFKSGNDGMRYSFLHLMYFNTKTMSDGSVDMNFGTTGHFLPAIIMALVFMCFIFAIFTLTKKLLSYRVKLLNERNNTL</sequence>
<keyword evidence="1" id="KW-0812">Transmembrane</keyword>
<gene>
    <name evidence="2" type="ORF">SAMN04487759_1498</name>
</gene>
<proteinExistence type="predicted"/>
<evidence type="ECO:0000313" key="2">
    <source>
        <dbReference type="EMBL" id="SDW77034.1"/>
    </source>
</evidence>
<name>A0A1H2W9S0_9FIRM</name>
<dbReference type="OrthoDB" id="2053637at2"/>
<evidence type="ECO:0000313" key="3">
    <source>
        <dbReference type="Proteomes" id="UP000182429"/>
    </source>
</evidence>
<keyword evidence="1" id="KW-1133">Transmembrane helix</keyword>
<keyword evidence="1" id="KW-0472">Membrane</keyword>
<accession>A0A1H2W9S0</accession>
<dbReference type="Proteomes" id="UP000182429">
    <property type="component" value="Unassembled WGS sequence"/>
</dbReference>
<reference evidence="2 3" key="1">
    <citation type="submission" date="2016-10" db="EMBL/GenBank/DDBJ databases">
        <authorList>
            <person name="de Groot N.N."/>
        </authorList>
    </citation>
    <scope>NUCLEOTIDE SEQUENCE [LARGE SCALE GENOMIC DNA]</scope>
    <source>
        <strain evidence="2 3">S3b</strain>
    </source>
</reference>
<organism evidence="2 3">
    <name type="scientific">Kandleria vitulina</name>
    <dbReference type="NCBI Taxonomy" id="1630"/>
    <lineage>
        <taxon>Bacteria</taxon>
        <taxon>Bacillati</taxon>
        <taxon>Bacillota</taxon>
        <taxon>Erysipelotrichia</taxon>
        <taxon>Erysipelotrichales</taxon>
        <taxon>Coprobacillaceae</taxon>
        <taxon>Kandleria</taxon>
    </lineage>
</organism>
<dbReference type="RefSeq" id="WP_074687322.1">
    <property type="nucleotide sequence ID" value="NZ_FNNF01000049.1"/>
</dbReference>
<dbReference type="AlphaFoldDB" id="A0A1H2W9S0"/>
<feature type="transmembrane region" description="Helical" evidence="1">
    <location>
        <begin position="20"/>
        <end position="42"/>
    </location>
</feature>
<feature type="transmembrane region" description="Helical" evidence="1">
    <location>
        <begin position="79"/>
        <end position="99"/>
    </location>
</feature>
<dbReference type="EMBL" id="FNNF01000049">
    <property type="protein sequence ID" value="SDW77034.1"/>
    <property type="molecule type" value="Genomic_DNA"/>
</dbReference>
<protein>
    <submittedName>
        <fullName evidence="2">Uncharacterized protein</fullName>
    </submittedName>
</protein>
<dbReference type="STRING" id="1630.SAMN05216514_12612"/>
<evidence type="ECO:0000256" key="1">
    <source>
        <dbReference type="SAM" id="Phobius"/>
    </source>
</evidence>